<evidence type="ECO:0000256" key="1">
    <source>
        <dbReference type="SAM" id="Phobius"/>
    </source>
</evidence>
<sequence length="116" mass="12930">MTRPNEPVTNVLIPSKSSRAAVFVGFYFHFSSKSSLAWSRNSLTLSAESIFLLAVAALPIAFAFLPSRAPNERVVIITNVVQLISVRCAERPLHGQRYILIRNRLYTVGLNLKSNK</sequence>
<evidence type="ECO:0000313" key="2">
    <source>
        <dbReference type="EMBL" id="CAI6366151.1"/>
    </source>
</evidence>
<dbReference type="EMBL" id="CARXXK010000004">
    <property type="protein sequence ID" value="CAI6366151.1"/>
    <property type="molecule type" value="Genomic_DNA"/>
</dbReference>
<accession>A0AAV0XDG7</accession>
<protein>
    <submittedName>
        <fullName evidence="2">Uncharacterized protein</fullName>
    </submittedName>
</protein>
<name>A0AAV0XDG7_9HEMI</name>
<keyword evidence="3" id="KW-1185">Reference proteome</keyword>
<dbReference type="AlphaFoldDB" id="A0AAV0XDG7"/>
<keyword evidence="1" id="KW-0812">Transmembrane</keyword>
<comment type="caution">
    <text evidence="2">The sequence shown here is derived from an EMBL/GenBank/DDBJ whole genome shotgun (WGS) entry which is preliminary data.</text>
</comment>
<keyword evidence="1" id="KW-1133">Transmembrane helix</keyword>
<gene>
    <name evidence="2" type="ORF">MEUPH1_LOCUS20770</name>
</gene>
<dbReference type="Proteomes" id="UP001160148">
    <property type="component" value="Unassembled WGS sequence"/>
</dbReference>
<reference evidence="2 3" key="1">
    <citation type="submission" date="2023-01" db="EMBL/GenBank/DDBJ databases">
        <authorList>
            <person name="Whitehead M."/>
        </authorList>
    </citation>
    <scope>NUCLEOTIDE SEQUENCE [LARGE SCALE GENOMIC DNA]</scope>
</reference>
<organism evidence="2 3">
    <name type="scientific">Macrosiphum euphorbiae</name>
    <name type="common">potato aphid</name>
    <dbReference type="NCBI Taxonomy" id="13131"/>
    <lineage>
        <taxon>Eukaryota</taxon>
        <taxon>Metazoa</taxon>
        <taxon>Ecdysozoa</taxon>
        <taxon>Arthropoda</taxon>
        <taxon>Hexapoda</taxon>
        <taxon>Insecta</taxon>
        <taxon>Pterygota</taxon>
        <taxon>Neoptera</taxon>
        <taxon>Paraneoptera</taxon>
        <taxon>Hemiptera</taxon>
        <taxon>Sternorrhyncha</taxon>
        <taxon>Aphidomorpha</taxon>
        <taxon>Aphidoidea</taxon>
        <taxon>Aphididae</taxon>
        <taxon>Macrosiphini</taxon>
        <taxon>Macrosiphum</taxon>
    </lineage>
</organism>
<evidence type="ECO:0000313" key="3">
    <source>
        <dbReference type="Proteomes" id="UP001160148"/>
    </source>
</evidence>
<keyword evidence="1" id="KW-0472">Membrane</keyword>
<feature type="transmembrane region" description="Helical" evidence="1">
    <location>
        <begin position="43"/>
        <end position="65"/>
    </location>
</feature>
<proteinExistence type="predicted"/>